<evidence type="ECO:0000256" key="1">
    <source>
        <dbReference type="SAM" id="Phobius"/>
    </source>
</evidence>
<dbReference type="PATRIC" id="fig|1449350.3.peg.1392"/>
<name>X7EJS7_9RHOB</name>
<evidence type="ECO:0000313" key="2">
    <source>
        <dbReference type="EMBL" id="ETX15396.1"/>
    </source>
</evidence>
<dbReference type="Proteomes" id="UP000022447">
    <property type="component" value="Unassembled WGS sequence"/>
</dbReference>
<keyword evidence="1" id="KW-1133">Transmembrane helix</keyword>
<dbReference type="PANTHER" id="PTHR41795:SF1">
    <property type="entry name" value="EXOPOLYSACCHARIDE SYNTHESIS PROTEIN"/>
    <property type="match status" value="1"/>
</dbReference>
<feature type="transmembrane region" description="Helical" evidence="1">
    <location>
        <begin position="134"/>
        <end position="156"/>
    </location>
</feature>
<dbReference type="InterPro" id="IPR010331">
    <property type="entry name" value="ExoD"/>
</dbReference>
<dbReference type="RefSeq" id="WP_084782240.1">
    <property type="nucleotide sequence ID" value="NZ_JALZ01000005.1"/>
</dbReference>
<evidence type="ECO:0000313" key="3">
    <source>
        <dbReference type="Proteomes" id="UP000022447"/>
    </source>
</evidence>
<dbReference type="Pfam" id="PF06055">
    <property type="entry name" value="ExoD"/>
    <property type="match status" value="1"/>
</dbReference>
<feature type="transmembrane region" description="Helical" evidence="1">
    <location>
        <begin position="58"/>
        <end position="91"/>
    </location>
</feature>
<protein>
    <submittedName>
        <fullName evidence="2">Exopolysaccharide biosynthesis protein ExoD</fullName>
    </submittedName>
</protein>
<organism evidence="2 3">
    <name type="scientific">Roseivivax halodurans JCM 10272</name>
    <dbReference type="NCBI Taxonomy" id="1449350"/>
    <lineage>
        <taxon>Bacteria</taxon>
        <taxon>Pseudomonadati</taxon>
        <taxon>Pseudomonadota</taxon>
        <taxon>Alphaproteobacteria</taxon>
        <taxon>Rhodobacterales</taxon>
        <taxon>Roseobacteraceae</taxon>
        <taxon>Roseivivax</taxon>
    </lineage>
</organism>
<dbReference type="PANTHER" id="PTHR41795">
    <property type="entry name" value="EXOPOLYSACCHARIDE SYNTHESIS PROTEIN"/>
    <property type="match status" value="1"/>
</dbReference>
<dbReference type="eggNOG" id="COG3932">
    <property type="taxonomic scope" value="Bacteria"/>
</dbReference>
<comment type="caution">
    <text evidence="2">The sequence shown here is derived from an EMBL/GenBank/DDBJ whole genome shotgun (WGS) entry which is preliminary data.</text>
</comment>
<sequence length="210" mass="22639">MSADASISDTSRSAPRRRAVEGVLDRLEQRVEEGESSSVSLGHVVEAIGDRGFGPVFLALSLLVISPFGGIPTIPTIFAAILGLFAAQMLWGKRSLWVPRMFARREMRGDHLCKGVRWMRPVAKRMDRWFGRRFVALTSDAARRVAALVIIALCVMVPPLELIPFAAAIPMAGIALFGLAITVRDGLVMVAAFTASGAALIGGPWLLLSQ</sequence>
<gene>
    <name evidence="2" type="ORF">OCH239_16355</name>
</gene>
<feature type="transmembrane region" description="Helical" evidence="1">
    <location>
        <begin position="187"/>
        <end position="208"/>
    </location>
</feature>
<dbReference type="STRING" id="1449350.OCH239_16355"/>
<dbReference type="AlphaFoldDB" id="X7EJS7"/>
<dbReference type="EMBL" id="JALZ01000005">
    <property type="protein sequence ID" value="ETX15396.1"/>
    <property type="molecule type" value="Genomic_DNA"/>
</dbReference>
<accession>X7EJS7</accession>
<dbReference type="OrthoDB" id="7949130at2"/>
<keyword evidence="1" id="KW-0472">Membrane</keyword>
<dbReference type="PIRSF" id="PIRSF033239">
    <property type="entry name" value="ExoD"/>
    <property type="match status" value="1"/>
</dbReference>
<keyword evidence="1" id="KW-0812">Transmembrane</keyword>
<keyword evidence="3" id="KW-1185">Reference proteome</keyword>
<proteinExistence type="predicted"/>
<reference evidence="2 3" key="1">
    <citation type="submission" date="2014-01" db="EMBL/GenBank/DDBJ databases">
        <title>Roseivivax halodurans JCM 10272 Genome Sequencing.</title>
        <authorList>
            <person name="Lai Q."/>
            <person name="Li G."/>
            <person name="Shao Z."/>
        </authorList>
    </citation>
    <scope>NUCLEOTIDE SEQUENCE [LARGE SCALE GENOMIC DNA]</scope>
    <source>
        <strain evidence="2 3">JCM 10272</strain>
    </source>
</reference>